<dbReference type="PANTHER" id="PTHR35680:SF1">
    <property type="entry name" value="NFAT ACTIVATION MOLECULE 1"/>
    <property type="match status" value="1"/>
</dbReference>
<feature type="region of interest" description="Disordered" evidence="1">
    <location>
        <begin position="393"/>
        <end position="437"/>
    </location>
</feature>
<evidence type="ECO:0000313" key="3">
    <source>
        <dbReference type="EMBL" id="KAE8300068.1"/>
    </source>
</evidence>
<dbReference type="EMBL" id="REGW02000001">
    <property type="protein sequence ID" value="KAE8300068.1"/>
    <property type="molecule type" value="Genomic_DNA"/>
</dbReference>
<accession>A0A6G0J8J4</accession>
<dbReference type="GO" id="GO:0045121">
    <property type="term" value="C:membrane raft"/>
    <property type="evidence" value="ECO:0007669"/>
    <property type="project" value="TreeGrafter"/>
</dbReference>
<gene>
    <name evidence="3" type="ORF">D5F01_LYC00203</name>
</gene>
<feature type="region of interest" description="Disordered" evidence="1">
    <location>
        <begin position="69"/>
        <end position="175"/>
    </location>
</feature>
<feature type="compositionally biased region" description="Basic and acidic residues" evidence="1">
    <location>
        <begin position="161"/>
        <end position="175"/>
    </location>
</feature>
<dbReference type="AlphaFoldDB" id="A0A6G0J8J4"/>
<keyword evidence="2" id="KW-0812">Transmembrane</keyword>
<comment type="caution">
    <text evidence="3">The sequence shown here is derived from an EMBL/GenBank/DDBJ whole genome shotgun (WGS) entry which is preliminary data.</text>
</comment>
<feature type="region of interest" description="Disordered" evidence="1">
    <location>
        <begin position="341"/>
        <end position="367"/>
    </location>
</feature>
<evidence type="ECO:0000256" key="2">
    <source>
        <dbReference type="SAM" id="Phobius"/>
    </source>
</evidence>
<feature type="transmembrane region" description="Helical" evidence="2">
    <location>
        <begin position="315"/>
        <end position="336"/>
    </location>
</feature>
<dbReference type="GO" id="GO:0001819">
    <property type="term" value="P:positive regulation of cytokine production"/>
    <property type="evidence" value="ECO:0007669"/>
    <property type="project" value="InterPro"/>
</dbReference>
<evidence type="ECO:0000256" key="1">
    <source>
        <dbReference type="SAM" id="MobiDB-lite"/>
    </source>
</evidence>
<proteinExistence type="predicted"/>
<dbReference type="PANTHER" id="PTHR35680">
    <property type="entry name" value="NFAT ACTIVATION MOLECULE 1"/>
    <property type="match status" value="1"/>
</dbReference>
<dbReference type="GO" id="GO:0050853">
    <property type="term" value="P:B cell receptor signaling pathway"/>
    <property type="evidence" value="ECO:0007669"/>
    <property type="project" value="TreeGrafter"/>
</dbReference>
<feature type="compositionally biased region" description="Acidic residues" evidence="1">
    <location>
        <begin position="149"/>
        <end position="160"/>
    </location>
</feature>
<keyword evidence="4" id="KW-1185">Reference proteome</keyword>
<dbReference type="Proteomes" id="UP000424527">
    <property type="component" value="Unassembled WGS sequence"/>
</dbReference>
<protein>
    <submittedName>
        <fullName evidence="3">Uncharacterized protein</fullName>
    </submittedName>
</protein>
<reference evidence="3 4" key="1">
    <citation type="submission" date="2019-07" db="EMBL/GenBank/DDBJ databases">
        <title>Chromosome genome assembly for large yellow croaker.</title>
        <authorList>
            <person name="Xiao S."/>
        </authorList>
    </citation>
    <scope>NUCLEOTIDE SEQUENCE [LARGE SCALE GENOMIC DNA]</scope>
    <source>
        <strain evidence="3">JMULYC20181020</strain>
        <tissue evidence="3">Muscle</tissue>
    </source>
</reference>
<name>A0A6G0J8J4_LARCR</name>
<keyword evidence="2" id="KW-1133">Transmembrane helix</keyword>
<sequence>MQMNYRNKKLQDELEHVQKEIKSKRDNRNITAQRFAEVLEKYERERERNSGVEEELKQKDLQLQSVREQLEEVKQCSPITGEDAEEQPPVSDEADVDRSTSFTKQREQRSREEAEEQSSASDDIEADVDRSTSASPITERAEEQSSASDDVETFAEDTDTDDRRPILPEPDFDQHRTFQRIRKRVRDFFFSIRKRNRTPTGTTRHGMDAPKLFLESSVFVAFADKGLDIQCGLEIPANYSQDVLRCYDPSHREIYKCDTPSTGNEVKPLWPVLELRNLTSSGEYFCQYKTVRVYWFLRVTHHDYKDVGVLDYMDIPVSVLTIVLLVFSVVGSVYVFRGNWNESTSDPGNTNRKRKNNRQERKESEAKEDNVNVIAPSFYASLEPRPRSIYDVLDRSAVTTEPPQSKAKPKKKEPQKTTVQTSQPEQEGVFESIYENF</sequence>
<feature type="compositionally biased region" description="Polar residues" evidence="1">
    <location>
        <begin position="341"/>
        <end position="350"/>
    </location>
</feature>
<dbReference type="InterPro" id="IPR033549">
    <property type="entry name" value="NFAM1"/>
</dbReference>
<evidence type="ECO:0000313" key="4">
    <source>
        <dbReference type="Proteomes" id="UP000424527"/>
    </source>
</evidence>
<dbReference type="GO" id="GO:0050861">
    <property type="term" value="P:positive regulation of B cell receptor signaling pathway"/>
    <property type="evidence" value="ECO:0007669"/>
    <property type="project" value="InterPro"/>
</dbReference>
<dbReference type="GO" id="GO:0045577">
    <property type="term" value="P:regulation of B cell differentiation"/>
    <property type="evidence" value="ECO:0007669"/>
    <property type="project" value="InterPro"/>
</dbReference>
<dbReference type="GO" id="GO:0004888">
    <property type="term" value="F:transmembrane signaling receptor activity"/>
    <property type="evidence" value="ECO:0007669"/>
    <property type="project" value="InterPro"/>
</dbReference>
<keyword evidence="2" id="KW-0472">Membrane</keyword>
<feature type="compositionally biased region" description="Basic and acidic residues" evidence="1">
    <location>
        <begin position="357"/>
        <end position="367"/>
    </location>
</feature>
<organism evidence="3 4">
    <name type="scientific">Larimichthys crocea</name>
    <name type="common">Large yellow croaker</name>
    <name type="synonym">Pseudosciaena crocea</name>
    <dbReference type="NCBI Taxonomy" id="215358"/>
    <lineage>
        <taxon>Eukaryota</taxon>
        <taxon>Metazoa</taxon>
        <taxon>Chordata</taxon>
        <taxon>Craniata</taxon>
        <taxon>Vertebrata</taxon>
        <taxon>Euteleostomi</taxon>
        <taxon>Actinopterygii</taxon>
        <taxon>Neopterygii</taxon>
        <taxon>Teleostei</taxon>
        <taxon>Neoteleostei</taxon>
        <taxon>Acanthomorphata</taxon>
        <taxon>Eupercaria</taxon>
        <taxon>Sciaenidae</taxon>
        <taxon>Larimichthys</taxon>
    </lineage>
</organism>